<evidence type="ECO:0000256" key="2">
    <source>
        <dbReference type="SAM" id="MobiDB-lite"/>
    </source>
</evidence>
<accession>A0A1I8C0T3</accession>
<feature type="compositionally biased region" description="Polar residues" evidence="2">
    <location>
        <begin position="23"/>
        <end position="32"/>
    </location>
</feature>
<feature type="region of interest" description="Disordered" evidence="2">
    <location>
        <begin position="80"/>
        <end position="109"/>
    </location>
</feature>
<protein>
    <submittedName>
        <fullName evidence="4">Uncharacterized protein</fullName>
    </submittedName>
</protein>
<sequence length="156" mass="17934">MLENESTPLEYFYNTKDDPFDNKFSSQQETNEYNKSLEINENNNKQKYLLPLSPIPPIASPSFSRIPRLYSNPQIKRTAKEIEKEEINFEEEKHSNSSNNESSGSGGEYDNLEKLCAEIQKQKNVLETKRMECKQNNNGGSAYMNLILLGKGENEN</sequence>
<dbReference type="Proteomes" id="UP000095281">
    <property type="component" value="Unplaced"/>
</dbReference>
<feature type="coiled-coil region" evidence="1">
    <location>
        <begin position="109"/>
        <end position="136"/>
    </location>
</feature>
<name>A0A1I8C0T3_MELHA</name>
<feature type="region of interest" description="Disordered" evidence="2">
    <location>
        <begin position="1"/>
        <end position="32"/>
    </location>
</feature>
<organism evidence="3 4">
    <name type="scientific">Meloidogyne hapla</name>
    <name type="common">Root-knot nematode worm</name>
    <dbReference type="NCBI Taxonomy" id="6305"/>
    <lineage>
        <taxon>Eukaryota</taxon>
        <taxon>Metazoa</taxon>
        <taxon>Ecdysozoa</taxon>
        <taxon>Nematoda</taxon>
        <taxon>Chromadorea</taxon>
        <taxon>Rhabditida</taxon>
        <taxon>Tylenchina</taxon>
        <taxon>Tylenchomorpha</taxon>
        <taxon>Tylenchoidea</taxon>
        <taxon>Meloidogynidae</taxon>
        <taxon>Meloidogyninae</taxon>
        <taxon>Meloidogyne</taxon>
    </lineage>
</organism>
<dbReference type="AlphaFoldDB" id="A0A1I8C0T3"/>
<keyword evidence="3" id="KW-1185">Reference proteome</keyword>
<evidence type="ECO:0000313" key="4">
    <source>
        <dbReference type="WBParaSite" id="MhA1_Contig934.frz3.gene4"/>
    </source>
</evidence>
<proteinExistence type="predicted"/>
<reference evidence="4" key="1">
    <citation type="submission" date="2016-11" db="UniProtKB">
        <authorList>
            <consortium name="WormBaseParasite"/>
        </authorList>
    </citation>
    <scope>IDENTIFICATION</scope>
</reference>
<keyword evidence="1" id="KW-0175">Coiled coil</keyword>
<feature type="compositionally biased region" description="Basic and acidic residues" evidence="2">
    <location>
        <begin position="80"/>
        <end position="95"/>
    </location>
</feature>
<evidence type="ECO:0000313" key="3">
    <source>
        <dbReference type="Proteomes" id="UP000095281"/>
    </source>
</evidence>
<evidence type="ECO:0000256" key="1">
    <source>
        <dbReference type="SAM" id="Coils"/>
    </source>
</evidence>
<dbReference type="WBParaSite" id="MhA1_Contig934.frz3.gene4">
    <property type="protein sequence ID" value="MhA1_Contig934.frz3.gene4"/>
    <property type="gene ID" value="MhA1_Contig934.frz3.gene4"/>
</dbReference>